<dbReference type="STRING" id="105231.A0A1Y1I7R2"/>
<dbReference type="PANTHER" id="PTHR46994">
    <property type="entry name" value="5'-METHYLTHIOADENOSINE/S-ADENOSYLHOMOCYSTEINE NUCLEOSIDASE 1"/>
    <property type="match status" value="1"/>
</dbReference>
<dbReference type="Pfam" id="PF01048">
    <property type="entry name" value="PNP_UDP_1"/>
    <property type="match status" value="1"/>
</dbReference>
<dbReference type="InterPro" id="IPR000845">
    <property type="entry name" value="Nucleoside_phosphorylase_d"/>
</dbReference>
<evidence type="ECO:0000313" key="3">
    <source>
        <dbReference type="Proteomes" id="UP000054558"/>
    </source>
</evidence>
<dbReference type="SUPFAM" id="SSF53167">
    <property type="entry name" value="Purine and uridine phosphorylases"/>
    <property type="match status" value="1"/>
</dbReference>
<reference evidence="2 3" key="1">
    <citation type="journal article" date="2014" name="Nat. Commun.">
        <title>Klebsormidium flaccidum genome reveals primary factors for plant terrestrial adaptation.</title>
        <authorList>
            <person name="Hori K."/>
            <person name="Maruyama F."/>
            <person name="Fujisawa T."/>
            <person name="Togashi T."/>
            <person name="Yamamoto N."/>
            <person name="Seo M."/>
            <person name="Sato S."/>
            <person name="Yamada T."/>
            <person name="Mori H."/>
            <person name="Tajima N."/>
            <person name="Moriyama T."/>
            <person name="Ikeuchi M."/>
            <person name="Watanabe M."/>
            <person name="Wada H."/>
            <person name="Kobayashi K."/>
            <person name="Saito M."/>
            <person name="Masuda T."/>
            <person name="Sasaki-Sekimoto Y."/>
            <person name="Mashiguchi K."/>
            <person name="Awai K."/>
            <person name="Shimojima M."/>
            <person name="Masuda S."/>
            <person name="Iwai M."/>
            <person name="Nobusawa T."/>
            <person name="Narise T."/>
            <person name="Kondo S."/>
            <person name="Saito H."/>
            <person name="Sato R."/>
            <person name="Murakawa M."/>
            <person name="Ihara Y."/>
            <person name="Oshima-Yamada Y."/>
            <person name="Ohtaka K."/>
            <person name="Satoh M."/>
            <person name="Sonobe K."/>
            <person name="Ishii M."/>
            <person name="Ohtani R."/>
            <person name="Kanamori-Sato M."/>
            <person name="Honoki R."/>
            <person name="Miyazaki D."/>
            <person name="Mochizuki H."/>
            <person name="Umetsu J."/>
            <person name="Higashi K."/>
            <person name="Shibata D."/>
            <person name="Kamiya Y."/>
            <person name="Sato N."/>
            <person name="Nakamura Y."/>
            <person name="Tabata S."/>
            <person name="Ida S."/>
            <person name="Kurokawa K."/>
            <person name="Ohta H."/>
        </authorList>
    </citation>
    <scope>NUCLEOTIDE SEQUENCE [LARGE SCALE GENOMIC DNA]</scope>
    <source>
        <strain evidence="2 3">NIES-2285</strain>
    </source>
</reference>
<dbReference type="GO" id="GO:0008930">
    <property type="term" value="F:methylthioadenosine nucleosidase activity"/>
    <property type="evidence" value="ECO:0000318"/>
    <property type="project" value="GO_Central"/>
</dbReference>
<name>A0A1Y1I7R2_KLENI</name>
<dbReference type="EMBL" id="DF237127">
    <property type="protein sequence ID" value="GAQ84148.1"/>
    <property type="molecule type" value="Genomic_DNA"/>
</dbReference>
<dbReference type="PANTHER" id="PTHR46994:SF1">
    <property type="entry name" value="5'-METHYLTHIOADENOSINE NUCLEOSIDASE"/>
    <property type="match status" value="1"/>
</dbReference>
<dbReference type="AlphaFoldDB" id="A0A1Y1I7R2"/>
<dbReference type="Gene3D" id="3.40.50.1580">
    <property type="entry name" value="Nucleoside phosphorylase domain"/>
    <property type="match status" value="1"/>
</dbReference>
<dbReference type="InterPro" id="IPR035994">
    <property type="entry name" value="Nucleoside_phosphorylase_sf"/>
</dbReference>
<dbReference type="CDD" id="cd09008">
    <property type="entry name" value="MTAN"/>
    <property type="match status" value="1"/>
</dbReference>
<accession>A0A1Y1I7R2</accession>
<dbReference type="OMA" id="FKDKGAC"/>
<organism evidence="2 3">
    <name type="scientific">Klebsormidium nitens</name>
    <name type="common">Green alga</name>
    <name type="synonym">Ulothrix nitens</name>
    <dbReference type="NCBI Taxonomy" id="105231"/>
    <lineage>
        <taxon>Eukaryota</taxon>
        <taxon>Viridiplantae</taxon>
        <taxon>Streptophyta</taxon>
        <taxon>Klebsormidiophyceae</taxon>
        <taxon>Klebsormidiales</taxon>
        <taxon>Klebsormidiaceae</taxon>
        <taxon>Klebsormidium</taxon>
    </lineage>
</organism>
<evidence type="ECO:0000313" key="2">
    <source>
        <dbReference type="EMBL" id="GAQ84148.1"/>
    </source>
</evidence>
<evidence type="ECO:0000259" key="1">
    <source>
        <dbReference type="Pfam" id="PF01048"/>
    </source>
</evidence>
<gene>
    <name evidence="2" type="ORF">KFL_001780030</name>
</gene>
<keyword evidence="3" id="KW-1185">Reference proteome</keyword>
<dbReference type="GO" id="GO:0019509">
    <property type="term" value="P:L-methionine salvage from methylthioadenosine"/>
    <property type="evidence" value="ECO:0000318"/>
    <property type="project" value="GO_Central"/>
</dbReference>
<sequence length="265" mass="28260">MSPNSESSVEDKGIVEDRSQHRAIKTVAVLFAMQAESTPLIEHLKLTVNSDHLFPKGSPWIVYSGGHGDVHFHVIVPGKDGETGVDNVGTVPAAVATYAAIDKLKPDLLINAGTSGGFKAKGAAIGDVYFISTFVNHDRRIPLPGFEKYGIGAKQATQAPNLVKALGLKEGILSTANSFDLSEKDREWITKNDATVKDMEGSGFAWVAATLGVPFLGIKAITDLVDGGRPTQEEFLENLHTAAAALKRVVPEVVSFASGKRLNEL</sequence>
<protein>
    <recommendedName>
        <fullName evidence="1">Nucleoside phosphorylase domain-containing protein</fullName>
    </recommendedName>
</protein>
<dbReference type="GO" id="GO:0009116">
    <property type="term" value="P:nucleoside metabolic process"/>
    <property type="evidence" value="ECO:0007669"/>
    <property type="project" value="InterPro"/>
</dbReference>
<feature type="domain" description="Nucleoside phosphorylase" evidence="1">
    <location>
        <begin position="26"/>
        <end position="254"/>
    </location>
</feature>
<dbReference type="OrthoDB" id="1153057at2759"/>
<dbReference type="InterPro" id="IPR044580">
    <property type="entry name" value="MTAN"/>
</dbReference>
<proteinExistence type="predicted"/>
<dbReference type="Proteomes" id="UP000054558">
    <property type="component" value="Unassembled WGS sequence"/>
</dbReference>